<dbReference type="InterPro" id="IPR036047">
    <property type="entry name" value="F-box-like_dom_sf"/>
</dbReference>
<reference evidence="4 5" key="1">
    <citation type="submission" date="2012-08" db="EMBL/GenBank/DDBJ databases">
        <title>Oryza genome evolution.</title>
        <authorList>
            <person name="Wing R.A."/>
        </authorList>
    </citation>
    <scope>NUCLEOTIDE SEQUENCE</scope>
</reference>
<feature type="compositionally biased region" description="Polar residues" evidence="1">
    <location>
        <begin position="1"/>
        <end position="19"/>
    </location>
</feature>
<feature type="domain" description="At1g61320/AtMIF1 LRR" evidence="3">
    <location>
        <begin position="164"/>
        <end position="289"/>
    </location>
</feature>
<dbReference type="Pfam" id="PF00646">
    <property type="entry name" value="F-box"/>
    <property type="match status" value="1"/>
</dbReference>
<feature type="domain" description="At1g61320/AtMIF1 LRR" evidence="3">
    <location>
        <begin position="372"/>
        <end position="548"/>
    </location>
</feature>
<feature type="domain" description="F-box" evidence="2">
    <location>
        <begin position="84"/>
        <end position="122"/>
    </location>
</feature>
<reference evidence="5" key="2">
    <citation type="submission" date="2013-12" db="EMBL/GenBank/DDBJ databases">
        <authorList>
            <person name="Yu Y."/>
            <person name="Lee S."/>
            <person name="de Baynast K."/>
            <person name="Wissotski M."/>
            <person name="Liu L."/>
            <person name="Talag J."/>
            <person name="Goicoechea J."/>
            <person name="Angelova A."/>
            <person name="Jetty R."/>
            <person name="Kudrna D."/>
            <person name="Golser W."/>
            <person name="Rivera L."/>
            <person name="Zhang J."/>
            <person name="Wing R."/>
        </authorList>
    </citation>
    <scope>NUCLEOTIDE SEQUENCE</scope>
</reference>
<dbReference type="InterPro" id="IPR001810">
    <property type="entry name" value="F-box_dom"/>
</dbReference>
<feature type="compositionally biased region" description="Basic and acidic residues" evidence="1">
    <location>
        <begin position="24"/>
        <end position="41"/>
    </location>
</feature>
<dbReference type="Proteomes" id="UP000032180">
    <property type="component" value="Chromosome 2"/>
</dbReference>
<dbReference type="InterPro" id="IPR053772">
    <property type="entry name" value="At1g61320/At1g61330-like"/>
</dbReference>
<dbReference type="InterPro" id="IPR055357">
    <property type="entry name" value="LRR_At1g61320_AtMIF1"/>
</dbReference>
<dbReference type="SUPFAM" id="SSF81383">
    <property type="entry name" value="F-box domain"/>
    <property type="match status" value="1"/>
</dbReference>
<dbReference type="Gramene" id="LPERR02G11010.1">
    <property type="protein sequence ID" value="LPERR02G11010.1"/>
    <property type="gene ID" value="LPERR02G11010"/>
</dbReference>
<name>A0A0D9VF22_9ORYZ</name>
<dbReference type="PANTHER" id="PTHR34145:SF33">
    <property type="entry name" value="FBD DOMAIN-CONTAINING PROTEIN"/>
    <property type="match status" value="1"/>
</dbReference>
<dbReference type="HOGENOM" id="CLU_010721_4_1_1"/>
<dbReference type="PANTHER" id="PTHR34145">
    <property type="entry name" value="OS02G0105600 PROTEIN"/>
    <property type="match status" value="1"/>
</dbReference>
<dbReference type="Pfam" id="PF23622">
    <property type="entry name" value="LRR_At1g61320_AtMIF1"/>
    <property type="match status" value="2"/>
</dbReference>
<feature type="region of interest" description="Disordered" evidence="1">
    <location>
        <begin position="1"/>
        <end position="71"/>
    </location>
</feature>
<dbReference type="EnsemblPlants" id="LPERR02G11010.1">
    <property type="protein sequence ID" value="LPERR02G11010.1"/>
    <property type="gene ID" value="LPERR02G11010"/>
</dbReference>
<evidence type="ECO:0000313" key="4">
    <source>
        <dbReference type="EnsemblPlants" id="LPERR02G11010.1"/>
    </source>
</evidence>
<evidence type="ECO:0000256" key="1">
    <source>
        <dbReference type="SAM" id="MobiDB-lite"/>
    </source>
</evidence>
<dbReference type="Gene3D" id="3.80.10.10">
    <property type="entry name" value="Ribonuclease Inhibitor"/>
    <property type="match status" value="1"/>
</dbReference>
<evidence type="ECO:0000259" key="2">
    <source>
        <dbReference type="Pfam" id="PF00646"/>
    </source>
</evidence>
<evidence type="ECO:0000313" key="5">
    <source>
        <dbReference type="Proteomes" id="UP000032180"/>
    </source>
</evidence>
<accession>A0A0D9VF22</accession>
<evidence type="ECO:0000259" key="3">
    <source>
        <dbReference type="Pfam" id="PF23622"/>
    </source>
</evidence>
<keyword evidence="5" id="KW-1185">Reference proteome</keyword>
<dbReference type="Gene3D" id="1.20.1280.50">
    <property type="match status" value="1"/>
</dbReference>
<organism evidence="4 5">
    <name type="scientific">Leersia perrieri</name>
    <dbReference type="NCBI Taxonomy" id="77586"/>
    <lineage>
        <taxon>Eukaryota</taxon>
        <taxon>Viridiplantae</taxon>
        <taxon>Streptophyta</taxon>
        <taxon>Embryophyta</taxon>
        <taxon>Tracheophyta</taxon>
        <taxon>Spermatophyta</taxon>
        <taxon>Magnoliopsida</taxon>
        <taxon>Liliopsida</taxon>
        <taxon>Poales</taxon>
        <taxon>Poaceae</taxon>
        <taxon>BOP clade</taxon>
        <taxon>Oryzoideae</taxon>
        <taxon>Oryzeae</taxon>
        <taxon>Oryzinae</taxon>
        <taxon>Leersia</taxon>
    </lineage>
</organism>
<dbReference type="eggNOG" id="ENOG502RRQW">
    <property type="taxonomic scope" value="Eukaryota"/>
</dbReference>
<feature type="compositionally biased region" description="Low complexity" evidence="1">
    <location>
        <begin position="45"/>
        <end position="61"/>
    </location>
</feature>
<reference evidence="4" key="3">
    <citation type="submission" date="2015-04" db="UniProtKB">
        <authorList>
            <consortium name="EnsemblPlants"/>
        </authorList>
    </citation>
    <scope>IDENTIFICATION</scope>
</reference>
<dbReference type="STRING" id="77586.A0A0D9VF22"/>
<dbReference type="SUPFAM" id="SSF52047">
    <property type="entry name" value="RNI-like"/>
    <property type="match status" value="1"/>
</dbReference>
<sequence>MLAPSQLATCRTPQDTCDPSSDVVDARKIPDDGTTNKEQKQEANSSSAQADRPSSSSLSSDHVSRGDQSMWTPTKRAAASCSWLFQLPEDIVHHIYSLVPLQDAARAACVCRAFLRSWRRYPNLVLNYQTLGRLKRPSWTEEREVYNLMRDELEISLRDRVGHVLDNHSGIGVETLHLGLGPFRNDVDNDASRIDGWLRAFVKPGIKHLALSLNPDKLSTIRISIQSLSLTGCDFHPSPSTTPLGCSFTKLVRLDLVEVCMEEEELGRVFSAIALTLEHLQIYDCHEIAKYIYSDYTGGLWPRLYMRERTSALCGSVGGAETGHKCGLGDRASCGRDHGECAVKAHFSKTYIMWFMVYIYTYDFHHILILQTVSTPMLPAAKIPHLTCLDITICTGTITSRPYDFLSLVSYLHASPALESFTLRVDRRDLPVPVPDSIMEDAQNLRQVTVARCQQQAMMSRLKNVTIMGFTSCRSLVELTNHIVENAAESVEHLTLDTTFGYDRTHGKCLEMKQKAVMEAPRAMEAATTYIQGKVPPTVCFQILGPCSRCHLLHTN</sequence>
<dbReference type="InterPro" id="IPR032675">
    <property type="entry name" value="LRR_dom_sf"/>
</dbReference>
<protein>
    <submittedName>
        <fullName evidence="4">Uncharacterized protein</fullName>
    </submittedName>
</protein>
<proteinExistence type="predicted"/>
<dbReference type="AlphaFoldDB" id="A0A0D9VF22"/>